<evidence type="ECO:0000259" key="1">
    <source>
        <dbReference type="Pfam" id="PF06202"/>
    </source>
</evidence>
<dbReference type="InterPro" id="IPR010401">
    <property type="entry name" value="AGL/Gdb1"/>
</dbReference>
<dbReference type="Proteomes" id="UP000823641">
    <property type="component" value="Unassembled WGS sequence"/>
</dbReference>
<dbReference type="InterPro" id="IPR032790">
    <property type="entry name" value="GDE_C"/>
</dbReference>
<protein>
    <submittedName>
        <fullName evidence="3">Glycogen debranching enzyme family protein</fullName>
    </submittedName>
</protein>
<dbReference type="GO" id="GO:0004135">
    <property type="term" value="F:amylo-alpha-1,6-glucosidase activity"/>
    <property type="evidence" value="ECO:0007669"/>
    <property type="project" value="InterPro"/>
</dbReference>
<feature type="domain" description="Glycogen debranching enzyme C-terminal" evidence="1">
    <location>
        <begin position="281"/>
        <end position="636"/>
    </location>
</feature>
<dbReference type="GO" id="GO:0004134">
    <property type="term" value="F:4-alpha-glucanotransferase activity"/>
    <property type="evidence" value="ECO:0007669"/>
    <property type="project" value="InterPro"/>
</dbReference>
<organism evidence="3 4">
    <name type="scientific">Candidatus Gallipaludibacter merdavium</name>
    <dbReference type="NCBI Taxonomy" id="2840839"/>
    <lineage>
        <taxon>Bacteria</taxon>
        <taxon>Pseudomonadati</taxon>
        <taxon>Bacteroidota</taxon>
        <taxon>Bacteroidia</taxon>
        <taxon>Bacteroidales</taxon>
        <taxon>Candidatus Gallipaludibacter</taxon>
    </lineage>
</organism>
<dbReference type="PANTHER" id="PTHR10569">
    <property type="entry name" value="GLYCOGEN DEBRANCHING ENZYME"/>
    <property type="match status" value="1"/>
</dbReference>
<dbReference type="InterPro" id="IPR024742">
    <property type="entry name" value="Glycogen_debranch_N"/>
</dbReference>
<dbReference type="PANTHER" id="PTHR10569:SF2">
    <property type="entry name" value="GLYCOGEN DEBRANCHING ENZYME"/>
    <property type="match status" value="1"/>
</dbReference>
<evidence type="ECO:0000259" key="2">
    <source>
        <dbReference type="Pfam" id="PF12439"/>
    </source>
</evidence>
<evidence type="ECO:0000313" key="3">
    <source>
        <dbReference type="EMBL" id="MBO8459922.1"/>
    </source>
</evidence>
<dbReference type="InterPro" id="IPR008928">
    <property type="entry name" value="6-hairpin_glycosidase_sf"/>
</dbReference>
<dbReference type="Pfam" id="PF12439">
    <property type="entry name" value="GDE_N"/>
    <property type="match status" value="1"/>
</dbReference>
<sequence length="655" mass="75446">MSYLNFDKALLTNLERSLTKEMIRTNRAGAYNSTTLIDCNTRKYHGQLVLPLPEIGDDNYVLLSSLDETVIQHGAEFNLGIHKYSNGHYNPNGHKYIREFSCEVISKTTYRVGGVILTKERMLVSFEPRVLIKYTLVEAHSPTTIRFRPFLAFRSVNELTHQNNDANSNYVQAENGAAFQLYNHFPQLFLQFSKKNTYKHEPDWYKGIEYYKEQERGFEYQEDLLVPGYFEMPIKKGDEIIFSAGISEVKPRSLKALWDKELERRQARVDMFACLKNSAQQFYKRENDHCYLIAGYPWFKAVARDEFFALPACTLIVDRMDYWDLIVNKTAVGEIRAFMEGNNERVKLKDMDAPDALLIFIRTIQAYAAFTSIEEAARLYGDLVLDIISYIRKQHHPRLILHNNGLLYVDGTEKPATWMNATENGVPITPRTGYIVEINAFWYNALKFGAELARIKQQEHAADLLDYQAEIAKDSFIKTFWNGLYLYDYVINEYKDKEVRPNMIFAAALTYSPLDIKQQKAVVDICTKELLTPKGLRTISPKSGSYRPIYIGGQLERDRNYHNGPVWPSTIGAYAQAYLKVYKRTGLSFIQRLLYGFESEMREVCIGTLNELYDGNPPFKGHGGMSFARSVAAVLEVLHTLKNSEQKDNKSNSNQ</sequence>
<dbReference type="SUPFAM" id="SSF48208">
    <property type="entry name" value="Six-hairpin glycosidases"/>
    <property type="match status" value="1"/>
</dbReference>
<reference evidence="3" key="1">
    <citation type="submission" date="2020-10" db="EMBL/GenBank/DDBJ databases">
        <authorList>
            <person name="Gilroy R."/>
        </authorList>
    </citation>
    <scope>NUCLEOTIDE SEQUENCE</scope>
    <source>
        <strain evidence="3">G3-3990</strain>
    </source>
</reference>
<comment type="caution">
    <text evidence="3">The sequence shown here is derived from an EMBL/GenBank/DDBJ whole genome shotgun (WGS) entry which is preliminary data.</text>
</comment>
<feature type="domain" description="Glycogen debranching enzyme bacterial and archaeal type N-terminal" evidence="2">
    <location>
        <begin position="20"/>
        <end position="240"/>
    </location>
</feature>
<name>A0A9D9HTG2_9BACT</name>
<dbReference type="AlphaFoldDB" id="A0A9D9HTG2"/>
<dbReference type="GO" id="GO:0005980">
    <property type="term" value="P:glycogen catabolic process"/>
    <property type="evidence" value="ECO:0007669"/>
    <property type="project" value="InterPro"/>
</dbReference>
<accession>A0A9D9HTG2</accession>
<dbReference type="InterPro" id="IPR012341">
    <property type="entry name" value="6hp_glycosidase-like_sf"/>
</dbReference>
<dbReference type="Gene3D" id="1.50.10.10">
    <property type="match status" value="1"/>
</dbReference>
<proteinExistence type="predicted"/>
<evidence type="ECO:0000313" key="4">
    <source>
        <dbReference type="Proteomes" id="UP000823641"/>
    </source>
</evidence>
<dbReference type="EMBL" id="JADIMG010000064">
    <property type="protein sequence ID" value="MBO8459922.1"/>
    <property type="molecule type" value="Genomic_DNA"/>
</dbReference>
<gene>
    <name evidence="3" type="ORF">IAA73_06285</name>
</gene>
<dbReference type="Pfam" id="PF06202">
    <property type="entry name" value="GDE_C"/>
    <property type="match status" value="1"/>
</dbReference>
<reference evidence="3" key="2">
    <citation type="journal article" date="2021" name="PeerJ">
        <title>Extensive microbial diversity within the chicken gut microbiome revealed by metagenomics and culture.</title>
        <authorList>
            <person name="Gilroy R."/>
            <person name="Ravi A."/>
            <person name="Getino M."/>
            <person name="Pursley I."/>
            <person name="Horton D.L."/>
            <person name="Alikhan N.F."/>
            <person name="Baker D."/>
            <person name="Gharbi K."/>
            <person name="Hall N."/>
            <person name="Watson M."/>
            <person name="Adriaenssens E.M."/>
            <person name="Foster-Nyarko E."/>
            <person name="Jarju S."/>
            <person name="Secka A."/>
            <person name="Antonio M."/>
            <person name="Oren A."/>
            <person name="Chaudhuri R.R."/>
            <person name="La Ragione R."/>
            <person name="Hildebrand F."/>
            <person name="Pallen M.J."/>
        </authorList>
    </citation>
    <scope>NUCLEOTIDE SEQUENCE</scope>
    <source>
        <strain evidence="3">G3-3990</strain>
    </source>
</reference>